<feature type="non-terminal residue" evidence="1">
    <location>
        <position position="60"/>
    </location>
</feature>
<comment type="caution">
    <text evidence="1">The sequence shown here is derived from an EMBL/GenBank/DDBJ whole genome shotgun (WGS) entry which is preliminary data.</text>
</comment>
<reference evidence="1 2" key="1">
    <citation type="submission" date="2018-01" db="EMBL/GenBank/DDBJ databases">
        <title>Draft genome sequence of Nonomuraea sp. KC333.</title>
        <authorList>
            <person name="Sahin N."/>
            <person name="Saygin H."/>
            <person name="Ay H."/>
        </authorList>
    </citation>
    <scope>NUCLEOTIDE SEQUENCE [LARGE SCALE GENOMIC DNA]</scope>
    <source>
        <strain evidence="1 2">KC333</strain>
    </source>
</reference>
<gene>
    <name evidence="1" type="ORF">C1J01_48230</name>
</gene>
<evidence type="ECO:0000313" key="2">
    <source>
        <dbReference type="Proteomes" id="UP000249304"/>
    </source>
</evidence>
<protein>
    <submittedName>
        <fullName evidence="1">Uncharacterized protein</fullName>
    </submittedName>
</protein>
<name>A0A2W2CMN0_9ACTN</name>
<accession>A0A2W2CMN0</accession>
<dbReference type="AlphaFoldDB" id="A0A2W2CMN0"/>
<sequence>MGRLGGTVLGVGTVLGSGMVGCRCTISEPRSCLRSAEPGVAVRLLADPRVVVVATPEVLV</sequence>
<dbReference type="EMBL" id="POUD01000598">
    <property type="protein sequence ID" value="PZG00696.1"/>
    <property type="molecule type" value="Genomic_DNA"/>
</dbReference>
<proteinExistence type="predicted"/>
<keyword evidence="2" id="KW-1185">Reference proteome</keyword>
<organism evidence="1 2">
    <name type="scientific">Nonomuraea aridisoli</name>
    <dbReference type="NCBI Taxonomy" id="2070368"/>
    <lineage>
        <taxon>Bacteria</taxon>
        <taxon>Bacillati</taxon>
        <taxon>Actinomycetota</taxon>
        <taxon>Actinomycetes</taxon>
        <taxon>Streptosporangiales</taxon>
        <taxon>Streptosporangiaceae</taxon>
        <taxon>Nonomuraea</taxon>
    </lineage>
</organism>
<dbReference type="PROSITE" id="PS51257">
    <property type="entry name" value="PROKAR_LIPOPROTEIN"/>
    <property type="match status" value="1"/>
</dbReference>
<evidence type="ECO:0000313" key="1">
    <source>
        <dbReference type="EMBL" id="PZG00696.1"/>
    </source>
</evidence>
<dbReference type="Proteomes" id="UP000249304">
    <property type="component" value="Unassembled WGS sequence"/>
</dbReference>